<gene>
    <name evidence="4" type="ORF">E7215_03445</name>
</gene>
<feature type="domain" description="DUF4352" evidence="3">
    <location>
        <begin position="41"/>
        <end position="140"/>
    </location>
</feature>
<dbReference type="Proteomes" id="UP000768462">
    <property type="component" value="Unassembled WGS sequence"/>
</dbReference>
<keyword evidence="2" id="KW-0812">Transmembrane</keyword>
<dbReference type="EMBL" id="SVCM01000039">
    <property type="protein sequence ID" value="MBE6059217.1"/>
    <property type="molecule type" value="Genomic_DNA"/>
</dbReference>
<sequence>MKKKSRVYIGISIIFIIILGLSYQYYRINLGVPREFNVEKYSIGETVKLDDFEITINNIDKGEDVGDVDSEISQTIYNLYKVDLTIKNISNEQKDIKPFYTKSLLFHDNIISEIPIELGNEDMMSSLPSQEEKKIQLTYNFISSDESRAFEFHLPRELYSDDIKKDLKDLKMCQKYIELYMKK</sequence>
<evidence type="ECO:0000256" key="2">
    <source>
        <dbReference type="SAM" id="Phobius"/>
    </source>
</evidence>
<name>A0A927ZI24_9CLOT</name>
<dbReference type="InterPro" id="IPR029050">
    <property type="entry name" value="Immunoprotect_excell_Ig-like"/>
</dbReference>
<keyword evidence="2" id="KW-1133">Transmembrane helix</keyword>
<reference evidence="4" key="1">
    <citation type="submission" date="2019-04" db="EMBL/GenBank/DDBJ databases">
        <title>Evolution of Biomass-Degrading Anaerobic Consortia Revealed by Metagenomics.</title>
        <authorList>
            <person name="Peng X."/>
        </authorList>
    </citation>
    <scope>NUCLEOTIDE SEQUENCE</scope>
    <source>
        <strain evidence="4">SIG254</strain>
    </source>
</reference>
<dbReference type="AlphaFoldDB" id="A0A927ZI24"/>
<protein>
    <submittedName>
        <fullName evidence="4">DUF4352 domain-containing protein</fullName>
    </submittedName>
</protein>
<evidence type="ECO:0000313" key="5">
    <source>
        <dbReference type="Proteomes" id="UP000768462"/>
    </source>
</evidence>
<dbReference type="Gene3D" id="2.60.40.1240">
    <property type="match status" value="1"/>
</dbReference>
<keyword evidence="1" id="KW-0732">Signal</keyword>
<evidence type="ECO:0000313" key="4">
    <source>
        <dbReference type="EMBL" id="MBE6059217.1"/>
    </source>
</evidence>
<organism evidence="4 5">
    <name type="scientific">Clostridium sulfidigenes</name>
    <dbReference type="NCBI Taxonomy" id="318464"/>
    <lineage>
        <taxon>Bacteria</taxon>
        <taxon>Bacillati</taxon>
        <taxon>Bacillota</taxon>
        <taxon>Clostridia</taxon>
        <taxon>Eubacteriales</taxon>
        <taxon>Clostridiaceae</taxon>
        <taxon>Clostridium</taxon>
    </lineage>
</organism>
<evidence type="ECO:0000256" key="1">
    <source>
        <dbReference type="ARBA" id="ARBA00022729"/>
    </source>
</evidence>
<feature type="transmembrane region" description="Helical" evidence="2">
    <location>
        <begin position="7"/>
        <end position="26"/>
    </location>
</feature>
<proteinExistence type="predicted"/>
<comment type="caution">
    <text evidence="4">The sequence shown here is derived from an EMBL/GenBank/DDBJ whole genome shotgun (WGS) entry which is preliminary data.</text>
</comment>
<accession>A0A927ZI24</accession>
<keyword evidence="2" id="KW-0472">Membrane</keyword>
<dbReference type="Pfam" id="PF11611">
    <property type="entry name" value="DUF4352"/>
    <property type="match status" value="1"/>
</dbReference>
<evidence type="ECO:0000259" key="3">
    <source>
        <dbReference type="Pfam" id="PF11611"/>
    </source>
</evidence>
<dbReference type="InterPro" id="IPR029051">
    <property type="entry name" value="DUF4352"/>
</dbReference>